<accession>A0ABW0ETF3</accession>
<reference evidence="6" key="1">
    <citation type="journal article" date="2019" name="Int. J. Syst. Evol. Microbiol.">
        <title>The Global Catalogue of Microorganisms (GCM) 10K type strain sequencing project: providing services to taxonomists for standard genome sequencing and annotation.</title>
        <authorList>
            <consortium name="The Broad Institute Genomics Platform"/>
            <consortium name="The Broad Institute Genome Sequencing Center for Infectious Disease"/>
            <person name="Wu L."/>
            <person name="Ma J."/>
        </authorList>
    </citation>
    <scope>NUCLEOTIDE SEQUENCE [LARGE SCALE GENOMIC DNA]</scope>
    <source>
        <strain evidence="6">CCUG 59778</strain>
    </source>
</reference>
<keyword evidence="6" id="KW-1185">Reference proteome</keyword>
<evidence type="ECO:0000313" key="6">
    <source>
        <dbReference type="Proteomes" id="UP001596157"/>
    </source>
</evidence>
<dbReference type="Gene3D" id="3.30.300.30">
    <property type="match status" value="1"/>
</dbReference>
<dbReference type="InterPro" id="IPR025110">
    <property type="entry name" value="AMP-bd_C"/>
</dbReference>
<comment type="similarity">
    <text evidence="1">Belongs to the ATP-dependent AMP-binding enzyme family.</text>
</comment>
<name>A0ABW0ETF3_9PSEU</name>
<comment type="caution">
    <text evidence="5">The sequence shown here is derived from an EMBL/GenBank/DDBJ whole genome shotgun (WGS) entry which is preliminary data.</text>
</comment>
<proteinExistence type="inferred from homology"/>
<dbReference type="SUPFAM" id="SSF55961">
    <property type="entry name" value="Bet v1-like"/>
    <property type="match status" value="1"/>
</dbReference>
<feature type="domain" description="AMP-binding enzyme C-terminal" evidence="4">
    <location>
        <begin position="603"/>
        <end position="677"/>
    </location>
</feature>
<dbReference type="InterPro" id="IPR042099">
    <property type="entry name" value="ANL_N_sf"/>
</dbReference>
<dbReference type="PANTHER" id="PTHR43201:SF5">
    <property type="entry name" value="MEDIUM-CHAIN ACYL-COA LIGASE ACSF2, MITOCHONDRIAL"/>
    <property type="match status" value="1"/>
</dbReference>
<evidence type="ECO:0000256" key="2">
    <source>
        <dbReference type="ARBA" id="ARBA00022598"/>
    </source>
</evidence>
<dbReference type="CDD" id="cd04433">
    <property type="entry name" value="AFD_class_I"/>
    <property type="match status" value="1"/>
</dbReference>
<protein>
    <submittedName>
        <fullName evidence="5">AMP-binding protein</fullName>
    </submittedName>
</protein>
<dbReference type="Pfam" id="PF00501">
    <property type="entry name" value="AMP-binding"/>
    <property type="match status" value="1"/>
</dbReference>
<organism evidence="5 6">
    <name type="scientific">Actinokineospora guangxiensis</name>
    <dbReference type="NCBI Taxonomy" id="1490288"/>
    <lineage>
        <taxon>Bacteria</taxon>
        <taxon>Bacillati</taxon>
        <taxon>Actinomycetota</taxon>
        <taxon>Actinomycetes</taxon>
        <taxon>Pseudonocardiales</taxon>
        <taxon>Pseudonocardiaceae</taxon>
        <taxon>Actinokineospora</taxon>
    </lineage>
</organism>
<dbReference type="Proteomes" id="UP001596157">
    <property type="component" value="Unassembled WGS sequence"/>
</dbReference>
<gene>
    <name evidence="5" type="ORF">ACFPM7_20350</name>
</gene>
<dbReference type="Gene3D" id="3.40.50.12780">
    <property type="entry name" value="N-terminal domain of ligase-like"/>
    <property type="match status" value="1"/>
</dbReference>
<evidence type="ECO:0000256" key="1">
    <source>
        <dbReference type="ARBA" id="ARBA00006432"/>
    </source>
</evidence>
<dbReference type="Pfam" id="PF13193">
    <property type="entry name" value="AMP-binding_C"/>
    <property type="match status" value="1"/>
</dbReference>
<dbReference type="EMBL" id="JBHSKF010000011">
    <property type="protein sequence ID" value="MFC5289409.1"/>
    <property type="molecule type" value="Genomic_DNA"/>
</dbReference>
<dbReference type="InterPro" id="IPR023393">
    <property type="entry name" value="START-like_dom_sf"/>
</dbReference>
<dbReference type="InterPro" id="IPR020845">
    <property type="entry name" value="AMP-binding_CS"/>
</dbReference>
<dbReference type="SUPFAM" id="SSF56801">
    <property type="entry name" value="Acetyl-CoA synthetase-like"/>
    <property type="match status" value="1"/>
</dbReference>
<dbReference type="InterPro" id="IPR045851">
    <property type="entry name" value="AMP-bd_C_sf"/>
</dbReference>
<keyword evidence="2" id="KW-0436">Ligase</keyword>
<dbReference type="PROSITE" id="PS00455">
    <property type="entry name" value="AMP_BINDING"/>
    <property type="match status" value="1"/>
</dbReference>
<evidence type="ECO:0000259" key="3">
    <source>
        <dbReference type="Pfam" id="PF00501"/>
    </source>
</evidence>
<dbReference type="PANTHER" id="PTHR43201">
    <property type="entry name" value="ACYL-COA SYNTHETASE"/>
    <property type="match status" value="1"/>
</dbReference>
<dbReference type="Gene3D" id="3.30.530.20">
    <property type="match status" value="1"/>
</dbReference>
<feature type="domain" description="AMP-dependent synthetase/ligase" evidence="3">
    <location>
        <begin position="201"/>
        <end position="553"/>
    </location>
</feature>
<dbReference type="RefSeq" id="WP_378249259.1">
    <property type="nucleotide sequence ID" value="NZ_JBHSKF010000011.1"/>
</dbReference>
<evidence type="ECO:0000259" key="4">
    <source>
        <dbReference type="Pfam" id="PF13193"/>
    </source>
</evidence>
<evidence type="ECO:0000313" key="5">
    <source>
        <dbReference type="EMBL" id="MFC5289409.1"/>
    </source>
</evidence>
<sequence length="701" mass="75381">MVDDCVVYETTVDHPREAVWSVLGDPTRYPLFFRGISGCDKLAPAQYGAAAEYAMRACLGPGEVLDHRLRTVIRRTGDQLVLAGVPDTGGWVSVKLADAGAGRTQIKVVFFKPMLRHRLGVTWTESQIRRWARDGVRRLGEHLAGVPDRLPERDGRRGGRLAALRVLAKAGVFAPTRPDRTARQVRALTTWGSTLAGGYAAAAARSAKRAAVEDEHGAVTFRSVDEEGSRLAHGLAGFGVRPRAKVAVLARNHPALVRTLAACAKIGADTVLLNTGLAAAQIVDLLRAHRVAFLIADDEFAPVLAQVPPDVAIIGTGGDAEDYDATLPELAEGRPVSPPPAPRRPGRLVVLTSGTTGMPKGARRPTPTLLDAATVLARIPLRANERLFVAAPVFHSWGLTALQIAMPLRATVVLRKRFDAETALAAIEEHRCTALFAVPIMLQRILALPERVRKSYDTSSLRVVASSGSALPRALVTGFMEAYGDILYNFYGSTEVSAATIATPHDLRAAPTTAGRPPPGSRIALLDRDGEQVPPGEIGRIFVGNAMLFDGYLDGAGGQRQVRRGLMDTGDRGYLDADGRLHICGRDDEMIVSGGENVFPRPVEEVLTDLPQVAEAAVVGVPDAEYGQRLAAYIVVRDGWQLDEDGVRAYVHQRLARFCVPRDVVFVDELPRNQTGKVLKRLLVDGDIDGPADPVALPHVG</sequence>
<dbReference type="InterPro" id="IPR000873">
    <property type="entry name" value="AMP-dep_synth/lig_dom"/>
</dbReference>